<evidence type="ECO:0000256" key="2">
    <source>
        <dbReference type="ARBA" id="ARBA00022670"/>
    </source>
</evidence>
<dbReference type="InterPro" id="IPR000169">
    <property type="entry name" value="Pept_cys_AS"/>
</dbReference>
<feature type="domain" description="Cathepsin propeptide inhibitor" evidence="11">
    <location>
        <begin position="34"/>
        <end position="94"/>
    </location>
</feature>
<dbReference type="OrthoDB" id="190265at2759"/>
<keyword evidence="4" id="KW-0788">Thiol protease</keyword>
<dbReference type="CDD" id="cd02248">
    <property type="entry name" value="Peptidase_C1A"/>
    <property type="match status" value="1"/>
</dbReference>
<dbReference type="SUPFAM" id="SSF54001">
    <property type="entry name" value="Cysteine proteinases"/>
    <property type="match status" value="1"/>
</dbReference>
<protein>
    <recommendedName>
        <fullName evidence="8">cathepsin L</fullName>
        <ecNumber evidence="8">3.4.22.15</ecNumber>
    </recommendedName>
</protein>
<dbReference type="SMART" id="SM00848">
    <property type="entry name" value="Inhibitor_I29"/>
    <property type="match status" value="1"/>
</dbReference>
<keyword evidence="6" id="KW-1015">Disulfide bond</keyword>
<dbReference type="FunFam" id="3.90.70.10:FF:000006">
    <property type="entry name" value="Cathepsin S"/>
    <property type="match status" value="1"/>
</dbReference>
<dbReference type="Proteomes" id="UP001151699">
    <property type="component" value="Chromosome B"/>
</dbReference>
<evidence type="ECO:0000256" key="3">
    <source>
        <dbReference type="ARBA" id="ARBA00022801"/>
    </source>
</evidence>
<evidence type="ECO:0000256" key="1">
    <source>
        <dbReference type="ARBA" id="ARBA00008455"/>
    </source>
</evidence>
<comment type="similarity">
    <text evidence="1">Belongs to the peptidase C1 family.</text>
</comment>
<dbReference type="AlphaFoldDB" id="A0A9Q0N2U5"/>
<evidence type="ECO:0000256" key="4">
    <source>
        <dbReference type="ARBA" id="ARBA00022807"/>
    </source>
</evidence>
<keyword evidence="5" id="KW-0865">Zymogen</keyword>
<dbReference type="InterPro" id="IPR000668">
    <property type="entry name" value="Peptidase_C1A_C"/>
</dbReference>
<feature type="non-terminal residue" evidence="12">
    <location>
        <position position="335"/>
    </location>
</feature>
<comment type="caution">
    <text evidence="12">The sequence shown here is derived from an EMBL/GenBank/DDBJ whole genome shotgun (WGS) entry which is preliminary data.</text>
</comment>
<dbReference type="Gene3D" id="3.90.70.10">
    <property type="entry name" value="Cysteine proteinases"/>
    <property type="match status" value="1"/>
</dbReference>
<dbReference type="PROSITE" id="PS00139">
    <property type="entry name" value="THIOL_PROTEASE_CYS"/>
    <property type="match status" value="1"/>
</dbReference>
<dbReference type="Pfam" id="PF00112">
    <property type="entry name" value="Peptidase_C1"/>
    <property type="match status" value="1"/>
</dbReference>
<dbReference type="InterPro" id="IPR039417">
    <property type="entry name" value="Peptidase_C1A_papain-like"/>
</dbReference>
<dbReference type="EC" id="3.4.22.15" evidence="8"/>
<evidence type="ECO:0000256" key="7">
    <source>
        <dbReference type="ARBA" id="ARBA00036319"/>
    </source>
</evidence>
<evidence type="ECO:0000256" key="9">
    <source>
        <dbReference type="SAM" id="SignalP"/>
    </source>
</evidence>
<evidence type="ECO:0000313" key="13">
    <source>
        <dbReference type="Proteomes" id="UP001151699"/>
    </source>
</evidence>
<reference evidence="12" key="1">
    <citation type="submission" date="2022-07" db="EMBL/GenBank/DDBJ databases">
        <authorList>
            <person name="Trinca V."/>
            <person name="Uliana J.V.C."/>
            <person name="Torres T.T."/>
            <person name="Ward R.J."/>
            <person name="Monesi N."/>
        </authorList>
    </citation>
    <scope>NUCLEOTIDE SEQUENCE</scope>
    <source>
        <strain evidence="12">HSMRA1968</strain>
        <tissue evidence="12">Whole embryos</tissue>
    </source>
</reference>
<evidence type="ECO:0000256" key="8">
    <source>
        <dbReference type="ARBA" id="ARBA00038911"/>
    </source>
</evidence>
<dbReference type="GO" id="GO:0004197">
    <property type="term" value="F:cysteine-type endopeptidase activity"/>
    <property type="evidence" value="ECO:0007669"/>
    <property type="project" value="UniProtKB-EC"/>
</dbReference>
<proteinExistence type="inferred from homology"/>
<keyword evidence="2" id="KW-0645">Protease</keyword>
<feature type="signal peptide" evidence="9">
    <location>
        <begin position="1"/>
        <end position="21"/>
    </location>
</feature>
<dbReference type="PROSITE" id="PS00640">
    <property type="entry name" value="THIOL_PROTEASE_ASN"/>
    <property type="match status" value="1"/>
</dbReference>
<feature type="chain" id="PRO_5040471041" description="cathepsin L" evidence="9">
    <location>
        <begin position="22"/>
        <end position="335"/>
    </location>
</feature>
<keyword evidence="13" id="KW-1185">Reference proteome</keyword>
<comment type="catalytic activity">
    <reaction evidence="7">
        <text>Specificity close to that of papain. As compared to cathepsin B, cathepsin L exhibits higher activity toward protein substrates, but has little activity on Z-Arg-Arg-NHMec, and no peptidyl-dipeptidase activity.</text>
        <dbReference type="EC" id="3.4.22.15"/>
    </reaction>
</comment>
<accession>A0A9Q0N2U5</accession>
<dbReference type="InterPro" id="IPR038765">
    <property type="entry name" value="Papain-like_cys_pep_sf"/>
</dbReference>
<feature type="domain" description="Peptidase C1A papain C-terminal" evidence="10">
    <location>
        <begin position="126"/>
        <end position="335"/>
    </location>
</feature>
<feature type="non-terminal residue" evidence="12">
    <location>
        <position position="1"/>
    </location>
</feature>
<dbReference type="Pfam" id="PF08246">
    <property type="entry name" value="Inhibitor_I29"/>
    <property type="match status" value="1"/>
</dbReference>
<name>A0A9Q0N2U5_9DIPT</name>
<dbReference type="InterPro" id="IPR013201">
    <property type="entry name" value="Prot_inhib_I29"/>
</dbReference>
<evidence type="ECO:0000256" key="6">
    <source>
        <dbReference type="ARBA" id="ARBA00023157"/>
    </source>
</evidence>
<dbReference type="InterPro" id="IPR013128">
    <property type="entry name" value="Peptidase_C1A"/>
</dbReference>
<evidence type="ECO:0000259" key="11">
    <source>
        <dbReference type="SMART" id="SM00848"/>
    </source>
</evidence>
<evidence type="ECO:0000259" key="10">
    <source>
        <dbReference type="SMART" id="SM00645"/>
    </source>
</evidence>
<keyword evidence="9" id="KW-0732">Signal</keyword>
<dbReference type="SMART" id="SM00645">
    <property type="entry name" value="Pept_C1"/>
    <property type="match status" value="1"/>
</dbReference>
<evidence type="ECO:0000256" key="5">
    <source>
        <dbReference type="ARBA" id="ARBA00023145"/>
    </source>
</evidence>
<organism evidence="12 13">
    <name type="scientific">Pseudolycoriella hygida</name>
    <dbReference type="NCBI Taxonomy" id="35572"/>
    <lineage>
        <taxon>Eukaryota</taxon>
        <taxon>Metazoa</taxon>
        <taxon>Ecdysozoa</taxon>
        <taxon>Arthropoda</taxon>
        <taxon>Hexapoda</taxon>
        <taxon>Insecta</taxon>
        <taxon>Pterygota</taxon>
        <taxon>Neoptera</taxon>
        <taxon>Endopterygota</taxon>
        <taxon>Diptera</taxon>
        <taxon>Nematocera</taxon>
        <taxon>Sciaroidea</taxon>
        <taxon>Sciaridae</taxon>
        <taxon>Pseudolycoriella</taxon>
    </lineage>
</organism>
<dbReference type="InterPro" id="IPR025661">
    <property type="entry name" value="Pept_asp_AS"/>
</dbReference>
<dbReference type="PRINTS" id="PR00705">
    <property type="entry name" value="PAPAIN"/>
</dbReference>
<dbReference type="PANTHER" id="PTHR12411">
    <property type="entry name" value="CYSTEINE PROTEASE FAMILY C1-RELATED"/>
    <property type="match status" value="1"/>
</dbReference>
<dbReference type="EMBL" id="WJQU01000002">
    <property type="protein sequence ID" value="KAJ6642017.1"/>
    <property type="molecule type" value="Genomic_DNA"/>
</dbReference>
<evidence type="ECO:0000313" key="12">
    <source>
        <dbReference type="EMBL" id="KAJ6642017.1"/>
    </source>
</evidence>
<keyword evidence="3" id="KW-0378">Hydrolase</keyword>
<gene>
    <name evidence="12" type="primary">CATL_5</name>
    <name evidence="12" type="ORF">Bhyg_06963</name>
</gene>
<dbReference type="GO" id="GO:0006508">
    <property type="term" value="P:proteolysis"/>
    <property type="evidence" value="ECO:0007669"/>
    <property type="project" value="UniProtKB-KW"/>
</dbReference>
<sequence>ISAAMAKLMTVLLVAIVAVHSMEIDVDYVTESEWILFKTTHDKSYETEGEETTRKLAFMENKRLIAEHNEKFERGEVTYEMGLNEYSDMSAEEFNRVMNGFILRNSSSLDTESGRTTFIPPANVEIPNSFDWGLYGAVTGVKNQGKCGSCWAFSATGALEGQHFRKTGRLISLSEQNLLDCSKPYGTHSCNGGKMNAAFRYIKDNHGIDTEQSYPYEARNNNCRYRSSGRGAFDTGYADLKRGDVQKLKVAIATVGPIAIAIQAKSSFQHYRSGVYYEPNCKKNRPNHAVLAVGYGPGYILVKNSWGENWGEGGYIKMSTRNNQCGLANYASYPR</sequence>